<name>A0A833WQN3_PHYIN</name>
<dbReference type="EMBL" id="WSZM01000007">
    <property type="protein sequence ID" value="KAF4047105.1"/>
    <property type="molecule type" value="Genomic_DNA"/>
</dbReference>
<dbReference type="SUPFAM" id="SSF46689">
    <property type="entry name" value="Homeodomain-like"/>
    <property type="match status" value="1"/>
</dbReference>
<evidence type="ECO:0000313" key="5">
    <source>
        <dbReference type="EMBL" id="KAF4131442.1"/>
    </source>
</evidence>
<dbReference type="Proteomes" id="UP000704712">
    <property type="component" value="Unassembled WGS sequence"/>
</dbReference>
<dbReference type="PANTHER" id="PTHR19303">
    <property type="entry name" value="TRANSPOSON"/>
    <property type="match status" value="1"/>
</dbReference>
<sequence length="601" mass="67506">MTRKPRSANLTHEQKRLICLHARQFPKTTQTQLGKWAKDQFNLDYAPSQAAMSYLLKKRAHFELVSGEGRDYKKMRTVKCPEVDAALANWFLYCQVRRFKLPGDLVRHKARVFYELISPQLPESVSSSPPQFSNGWMHCFMGRHGFSRGRGGKGSRAPRVHEDSDGRSKFAPETSVISTPDHLKAAVMDVLPENVYWLHETRLFYAMSPDRQALPAGHHPDKKLTMFLAVNADGSDRMNPYFVGPHPLPVDSNANPEEMPFQFTCNHKAWMPPMMLQKWLRALDWRMRITNREIVLIVDSVSAMTVQKLSLSNVKMHFVERNHAGELCVRPLEVAIVSSVKRRYRYHLLDYALDRREEGQLDIYDVPLEQVVEWVARGWQQIPRSRIMAAFTSVGVLVTTESGAEVIPDNRTDDKLDAQIQALLKRLKLVSPMRLVEVVAPTAEKACDEDLTDADFADSALHSTQGSVSMKVSAADISRHVATMSSAENSSGSSNPFEAGSHPGFDDDSYLEWSTSQRAALAAVRPPISDLEAVHTTIRLASEMNCDPVVLMELTRIHSEVASRDRSASNATTLTASSQTTTTSNGAICQFRFGAPTRRLL</sequence>
<keyword evidence="4" id="KW-0540">Nuclease</keyword>
<dbReference type="InterPro" id="IPR050863">
    <property type="entry name" value="CenT-Element_Derived"/>
</dbReference>
<dbReference type="GO" id="GO:0003677">
    <property type="term" value="F:DNA binding"/>
    <property type="evidence" value="ECO:0007669"/>
    <property type="project" value="UniProtKB-KW"/>
</dbReference>
<dbReference type="InterPro" id="IPR004875">
    <property type="entry name" value="DDE_SF_endonuclease_dom"/>
</dbReference>
<reference evidence="4" key="1">
    <citation type="submission" date="2020-04" db="EMBL/GenBank/DDBJ databases">
        <title>Hybrid Assembly of Korean Phytophthora infestans isolates.</title>
        <authorList>
            <person name="Prokchorchik M."/>
            <person name="Lee Y."/>
            <person name="Seo J."/>
            <person name="Cho J.-H."/>
            <person name="Park Y.-E."/>
            <person name="Jang D.-C."/>
            <person name="Im J.-S."/>
            <person name="Choi J.-G."/>
            <person name="Park H.-J."/>
            <person name="Lee G.-B."/>
            <person name="Lee Y.-G."/>
            <person name="Hong S.-Y."/>
            <person name="Cho K."/>
            <person name="Sohn K.H."/>
        </authorList>
    </citation>
    <scope>NUCLEOTIDE SEQUENCE</scope>
    <source>
        <strain evidence="4">KR_1_A1</strain>
        <strain evidence="5">KR_2_A2</strain>
    </source>
</reference>
<dbReference type="InterPro" id="IPR009057">
    <property type="entry name" value="Homeodomain-like_sf"/>
</dbReference>
<dbReference type="GO" id="GO:0004519">
    <property type="term" value="F:endonuclease activity"/>
    <property type="evidence" value="ECO:0007669"/>
    <property type="project" value="UniProtKB-KW"/>
</dbReference>
<dbReference type="Pfam" id="PF03184">
    <property type="entry name" value="DDE_1"/>
    <property type="match status" value="1"/>
</dbReference>
<evidence type="ECO:0000256" key="2">
    <source>
        <dbReference type="SAM" id="MobiDB-lite"/>
    </source>
</evidence>
<accession>A0A833WQN3</accession>
<evidence type="ECO:0000313" key="6">
    <source>
        <dbReference type="Proteomes" id="UP000602510"/>
    </source>
</evidence>
<dbReference type="PROSITE" id="PS51253">
    <property type="entry name" value="HTH_CENPB"/>
    <property type="match status" value="1"/>
</dbReference>
<dbReference type="Proteomes" id="UP000602510">
    <property type="component" value="Unassembled WGS sequence"/>
</dbReference>
<feature type="domain" description="HTH CENPB-type" evidence="3">
    <location>
        <begin position="71"/>
        <end position="150"/>
    </location>
</feature>
<evidence type="ECO:0000256" key="1">
    <source>
        <dbReference type="ARBA" id="ARBA00023125"/>
    </source>
</evidence>
<evidence type="ECO:0000259" key="3">
    <source>
        <dbReference type="PROSITE" id="PS51253"/>
    </source>
</evidence>
<comment type="caution">
    <text evidence="4">The sequence shown here is derived from an EMBL/GenBank/DDBJ whole genome shotgun (WGS) entry which is preliminary data.</text>
</comment>
<keyword evidence="4" id="KW-0255">Endonuclease</keyword>
<dbReference type="PANTHER" id="PTHR19303:SF73">
    <property type="entry name" value="PROTEIN PDC2"/>
    <property type="match status" value="1"/>
</dbReference>
<dbReference type="AlphaFoldDB" id="A0A833WQN3"/>
<dbReference type="EMBL" id="JAACNO010002739">
    <property type="protein sequence ID" value="KAF4131442.1"/>
    <property type="molecule type" value="Genomic_DNA"/>
</dbReference>
<gene>
    <name evidence="4" type="ORF">GN244_ATG00238</name>
    <name evidence="5" type="ORF">GN958_ATG19386</name>
</gene>
<feature type="compositionally biased region" description="Basic and acidic residues" evidence="2">
    <location>
        <begin position="159"/>
        <end position="170"/>
    </location>
</feature>
<proteinExistence type="predicted"/>
<evidence type="ECO:0000313" key="4">
    <source>
        <dbReference type="EMBL" id="KAF4047105.1"/>
    </source>
</evidence>
<protein>
    <submittedName>
        <fullName evidence="4">DDE superfamily endonuclease</fullName>
    </submittedName>
</protein>
<feature type="compositionally biased region" description="Basic residues" evidence="2">
    <location>
        <begin position="147"/>
        <end position="158"/>
    </location>
</feature>
<dbReference type="InterPro" id="IPR006600">
    <property type="entry name" value="HTH_CenpB_DNA-bd_dom"/>
</dbReference>
<dbReference type="Pfam" id="PF03221">
    <property type="entry name" value="HTH_Tnp_Tc5"/>
    <property type="match status" value="1"/>
</dbReference>
<keyword evidence="6" id="KW-1185">Reference proteome</keyword>
<keyword evidence="1" id="KW-0238">DNA-binding</keyword>
<feature type="region of interest" description="Disordered" evidence="2">
    <location>
        <begin position="147"/>
        <end position="173"/>
    </location>
</feature>
<organism evidence="4 6">
    <name type="scientific">Phytophthora infestans</name>
    <name type="common">Potato late blight agent</name>
    <name type="synonym">Botrytis infestans</name>
    <dbReference type="NCBI Taxonomy" id="4787"/>
    <lineage>
        <taxon>Eukaryota</taxon>
        <taxon>Sar</taxon>
        <taxon>Stramenopiles</taxon>
        <taxon>Oomycota</taxon>
        <taxon>Peronosporomycetes</taxon>
        <taxon>Peronosporales</taxon>
        <taxon>Peronosporaceae</taxon>
        <taxon>Phytophthora</taxon>
    </lineage>
</organism>
<keyword evidence="4" id="KW-0378">Hydrolase</keyword>
<dbReference type="Gene3D" id="1.10.10.60">
    <property type="entry name" value="Homeodomain-like"/>
    <property type="match status" value="1"/>
</dbReference>
<dbReference type="GO" id="GO:0005634">
    <property type="term" value="C:nucleus"/>
    <property type="evidence" value="ECO:0007669"/>
    <property type="project" value="TreeGrafter"/>
</dbReference>
<dbReference type="SMART" id="SM00674">
    <property type="entry name" value="CENPB"/>
    <property type="match status" value="1"/>
</dbReference>